<dbReference type="KEGG" id="bco:Bcell_1040"/>
<dbReference type="AlphaFoldDB" id="E6TQD5"/>
<dbReference type="Proteomes" id="UP000001401">
    <property type="component" value="Chromosome"/>
</dbReference>
<dbReference type="PANTHER" id="PTHR46112">
    <property type="entry name" value="AMINOPEPTIDASE"/>
    <property type="match status" value="1"/>
</dbReference>
<reference evidence="3" key="1">
    <citation type="submission" date="2010-12" db="EMBL/GenBank/DDBJ databases">
        <title>Complete sequence of Bacillus cellulosilyticus DSM 2522.</title>
        <authorList>
            <consortium name="US DOE Joint Genome Institute"/>
            <person name="Lucas S."/>
            <person name="Copeland A."/>
            <person name="Lapidus A."/>
            <person name="Cheng J.-F."/>
            <person name="Bruce D."/>
            <person name="Goodwin L."/>
            <person name="Pitluck S."/>
            <person name="Chertkov O."/>
            <person name="Detter J.C."/>
            <person name="Han C."/>
            <person name="Tapia R."/>
            <person name="Land M."/>
            <person name="Hauser L."/>
            <person name="Jeffries C."/>
            <person name="Kyrpides N."/>
            <person name="Ivanova N."/>
            <person name="Mikhailova N."/>
            <person name="Brumm P."/>
            <person name="Mead D."/>
            <person name="Woyke T."/>
        </authorList>
    </citation>
    <scope>NUCLEOTIDE SEQUENCE [LARGE SCALE GENOMIC DNA]</scope>
    <source>
        <strain evidence="3">DSM 2522</strain>
    </source>
</reference>
<dbReference type="eggNOG" id="COG0006">
    <property type="taxonomic scope" value="Bacteria"/>
</dbReference>
<dbReference type="CDD" id="cd01066">
    <property type="entry name" value="APP_MetAP"/>
    <property type="match status" value="1"/>
</dbReference>
<accession>E6TQD5</accession>
<organism evidence="3 4">
    <name type="scientific">Evansella cellulosilytica (strain ATCC 21833 / DSM 2522 / FERM P-1141 / JCM 9156 / N-4)</name>
    <name type="common">Bacillus cellulosilyticus</name>
    <dbReference type="NCBI Taxonomy" id="649639"/>
    <lineage>
        <taxon>Bacteria</taxon>
        <taxon>Bacillati</taxon>
        <taxon>Bacillota</taxon>
        <taxon>Bacilli</taxon>
        <taxon>Bacillales</taxon>
        <taxon>Bacillaceae</taxon>
        <taxon>Evansella</taxon>
    </lineage>
</organism>
<dbReference type="InterPro" id="IPR050659">
    <property type="entry name" value="Peptidase_M24B"/>
</dbReference>
<dbReference type="InterPro" id="IPR000994">
    <property type="entry name" value="Pept_M24"/>
</dbReference>
<sequence>MDELNGASDDFNEARHDFNGVGHDSIEVTHDFSFKWHLTIYPLQKGGSVLQQTAAPVKKLTDWLEKEGYDGILLRKRQNFSWITGGKVNHIENTTEYGVADLLIIPRINKKYCFTSKMESRRIMEEELNDFDFELVECEWYESIIPLIRKHIEGKMIVGDSTFLGLEDVSSELAYLRSQLSETEITNYKWLCQKAAGALENVCHEIKRGMTEHEIAALLAQKVMEDGINPQVILVATDERIFNYRHPIPTAKKLENYAMIVICAEKFGLVANCTRFVHFGELPETLRENTQKLAKIDITMNMATKPGVRINEVFEKGLQAYAEVGFPEDWRFLHQGGLTGFAPREFLASRETDHIIVKNQAFAWNPAIRGIKSEDTIFVDEEGNQFLTHTGNWVYIEVEYDGKIYKRPDVLVR</sequence>
<dbReference type="PANTHER" id="PTHR46112:SF3">
    <property type="entry name" value="AMINOPEPTIDASE YPDF"/>
    <property type="match status" value="1"/>
</dbReference>
<proteinExistence type="predicted"/>
<dbReference type="SUPFAM" id="SSF55920">
    <property type="entry name" value="Creatinase/aminopeptidase"/>
    <property type="match status" value="1"/>
</dbReference>
<feature type="domain" description="Creatinase N-terminal" evidence="2">
    <location>
        <begin position="57"/>
        <end position="187"/>
    </location>
</feature>
<evidence type="ECO:0000259" key="1">
    <source>
        <dbReference type="Pfam" id="PF00557"/>
    </source>
</evidence>
<keyword evidence="4" id="KW-1185">Reference proteome</keyword>
<dbReference type="EMBL" id="CP002394">
    <property type="protein sequence ID" value="ADU29313.1"/>
    <property type="molecule type" value="Genomic_DNA"/>
</dbReference>
<dbReference type="STRING" id="649639.Bcell_1040"/>
<evidence type="ECO:0000313" key="3">
    <source>
        <dbReference type="EMBL" id="ADU29313.1"/>
    </source>
</evidence>
<dbReference type="InterPro" id="IPR036005">
    <property type="entry name" value="Creatinase/aminopeptidase-like"/>
</dbReference>
<name>E6TQD5_EVAC2</name>
<dbReference type="InterPro" id="IPR000587">
    <property type="entry name" value="Creatinase_N"/>
</dbReference>
<evidence type="ECO:0000313" key="4">
    <source>
        <dbReference type="Proteomes" id="UP000001401"/>
    </source>
</evidence>
<evidence type="ECO:0000259" key="2">
    <source>
        <dbReference type="Pfam" id="PF01321"/>
    </source>
</evidence>
<dbReference type="HOGENOM" id="CLU_053687_0_0_9"/>
<dbReference type="Pfam" id="PF00557">
    <property type="entry name" value="Peptidase_M24"/>
    <property type="match status" value="1"/>
</dbReference>
<protein>
    <submittedName>
        <fullName evidence="3">M24 family peptidase-like protein</fullName>
    </submittedName>
</protein>
<dbReference type="Gene3D" id="3.90.230.10">
    <property type="entry name" value="Creatinase/methionine aminopeptidase superfamily"/>
    <property type="match status" value="1"/>
</dbReference>
<feature type="domain" description="Peptidase M24" evidence="1">
    <location>
        <begin position="192"/>
        <end position="381"/>
    </location>
</feature>
<dbReference type="Pfam" id="PF01321">
    <property type="entry name" value="Creatinase_N"/>
    <property type="match status" value="1"/>
</dbReference>
<gene>
    <name evidence="3" type="ordered locus">Bcell_1040</name>
</gene>